<dbReference type="InterPro" id="IPR036864">
    <property type="entry name" value="Zn2-C6_fun-type_DNA-bd_sf"/>
</dbReference>
<evidence type="ECO:0000256" key="1">
    <source>
        <dbReference type="ARBA" id="ARBA00022723"/>
    </source>
</evidence>
<dbReference type="Gene3D" id="4.10.240.10">
    <property type="entry name" value="Zn(2)-C6 fungal-type DNA-binding domain"/>
    <property type="match status" value="1"/>
</dbReference>
<keyword evidence="8" id="KW-1185">Reference proteome</keyword>
<feature type="compositionally biased region" description="Polar residues" evidence="5">
    <location>
        <begin position="10"/>
        <end position="26"/>
    </location>
</feature>
<evidence type="ECO:0000256" key="4">
    <source>
        <dbReference type="ARBA" id="ARBA00023242"/>
    </source>
</evidence>
<evidence type="ECO:0000256" key="5">
    <source>
        <dbReference type="SAM" id="MobiDB-lite"/>
    </source>
</evidence>
<evidence type="ECO:0000313" key="7">
    <source>
        <dbReference type="EMBL" id="TGO43321.1"/>
    </source>
</evidence>
<accession>A0A4Z1H5L1</accession>
<feature type="region of interest" description="Disordered" evidence="5">
    <location>
        <begin position="1"/>
        <end position="59"/>
    </location>
</feature>
<dbReference type="GO" id="GO:0006351">
    <property type="term" value="P:DNA-templated transcription"/>
    <property type="evidence" value="ECO:0007669"/>
    <property type="project" value="InterPro"/>
</dbReference>
<dbReference type="GO" id="GO:0003677">
    <property type="term" value="F:DNA binding"/>
    <property type="evidence" value="ECO:0007669"/>
    <property type="project" value="InterPro"/>
</dbReference>
<dbReference type="Pfam" id="PF04082">
    <property type="entry name" value="Fungal_trans"/>
    <property type="match status" value="1"/>
</dbReference>
<feature type="region of interest" description="Disordered" evidence="5">
    <location>
        <begin position="725"/>
        <end position="765"/>
    </location>
</feature>
<dbReference type="PANTHER" id="PTHR47424:SF14">
    <property type="entry name" value="ZINC FINGER PROTEIN GRT1"/>
    <property type="match status" value="1"/>
</dbReference>
<dbReference type="InterPro" id="IPR001138">
    <property type="entry name" value="Zn2Cys6_DnaBD"/>
</dbReference>
<evidence type="ECO:0000313" key="8">
    <source>
        <dbReference type="Proteomes" id="UP000297814"/>
    </source>
</evidence>
<feature type="compositionally biased region" description="Polar residues" evidence="5">
    <location>
        <begin position="42"/>
        <end position="55"/>
    </location>
</feature>
<organism evidence="7 8">
    <name type="scientific">Botrytis hyacinthi</name>
    <dbReference type="NCBI Taxonomy" id="278943"/>
    <lineage>
        <taxon>Eukaryota</taxon>
        <taxon>Fungi</taxon>
        <taxon>Dikarya</taxon>
        <taxon>Ascomycota</taxon>
        <taxon>Pezizomycotina</taxon>
        <taxon>Leotiomycetes</taxon>
        <taxon>Helotiales</taxon>
        <taxon>Sclerotiniaceae</taxon>
        <taxon>Botrytis</taxon>
    </lineage>
</organism>
<dbReference type="EMBL" id="PQXK01000002">
    <property type="protein sequence ID" value="TGO43321.1"/>
    <property type="molecule type" value="Genomic_DNA"/>
</dbReference>
<dbReference type="GO" id="GO:0000981">
    <property type="term" value="F:DNA-binding transcription factor activity, RNA polymerase II-specific"/>
    <property type="evidence" value="ECO:0007669"/>
    <property type="project" value="InterPro"/>
</dbReference>
<name>A0A4Z1H5L1_9HELO</name>
<dbReference type="PROSITE" id="PS50048">
    <property type="entry name" value="ZN2_CY6_FUNGAL_2"/>
    <property type="match status" value="1"/>
</dbReference>
<gene>
    <name evidence="7" type="ORF">BHYA_0002g01260</name>
</gene>
<keyword evidence="1" id="KW-0479">Metal-binding</keyword>
<feature type="domain" description="Zn(2)-C6 fungal-type" evidence="6">
    <location>
        <begin position="68"/>
        <end position="94"/>
    </location>
</feature>
<dbReference type="PANTHER" id="PTHR47424">
    <property type="entry name" value="REGULATORY PROTEIN GAL4"/>
    <property type="match status" value="1"/>
</dbReference>
<dbReference type="InterPro" id="IPR007219">
    <property type="entry name" value="XnlR_reg_dom"/>
</dbReference>
<proteinExistence type="predicted"/>
<keyword evidence="4" id="KW-0539">Nucleus</keyword>
<dbReference type="CDD" id="cd00067">
    <property type="entry name" value="GAL4"/>
    <property type="match status" value="1"/>
</dbReference>
<dbReference type="SUPFAM" id="SSF57701">
    <property type="entry name" value="Zn2/Cys6 DNA-binding domain"/>
    <property type="match status" value="1"/>
</dbReference>
<dbReference type="SMART" id="SM00066">
    <property type="entry name" value="GAL4"/>
    <property type="match status" value="1"/>
</dbReference>
<comment type="caution">
    <text evidence="7">The sequence shown here is derived from an EMBL/GenBank/DDBJ whole genome shotgun (WGS) entry which is preliminary data.</text>
</comment>
<evidence type="ECO:0000259" key="6">
    <source>
        <dbReference type="PROSITE" id="PS50048"/>
    </source>
</evidence>
<feature type="region of interest" description="Disordered" evidence="5">
    <location>
        <begin position="97"/>
        <end position="144"/>
    </location>
</feature>
<dbReference type="AlphaFoldDB" id="A0A4Z1H5L1"/>
<sequence>MTEEDKAGKKSQTCGSQTEYKLNQMETRVPTAPISLSKPNGIIQTTSSPDTSLDRGTNIERGREKGANCRNRKEKCSGDKPCNSCVKHNRECSYTPLKSRGRKKKRPRLDLDPLEEAQDPGLRDGSTASPVVTRPETHRPLAIDNNGPLAVKRRRELRSSGIGVCQTGTGAFQYYGPASNLALFQSIYQCIYRTKSSSNDRLGAMRVWGLDQFAFPPERPEYQHHNESGTSLPVHLSKDLGDCFIGTYFKVAHPQWPFLQLREIREDWESFWEPPPPERDAYYSSKLTRKNIVLMVLAIGAVMSSLSPDKDAKVMARWASYLSSRAMLSGSTFEDASLKGVHLLLLKSIYGIELMRPNDAYLYVGHAALNALALGMNRAQVANGTRPNMHRLRVTFWNLYSTEKLVSLFHGRASCLRDDFIDTAFPEDPPSLETGNDNPEEITDMAYVRAMATLGRVADRINSGIYFYGGVATDSANIPHVTRECELALEKAMGDLPPFLHFFDSSMPPSPHLWHEVQRTHLGLHYYHCIVLIHRPAIAFVSKHASKAEALAAAQDLGFTDIFDSVEKAMSASKNLISLALDAYNTRATLMRQDSGAAYNIVGACLTLLYDVLGGPKKSCAGNVAATFKAVEDGLRCLSFMEHPGPKIGGTLSSLIMRMAKDAFRSAQGPNSDDLPVGNGTATYNTTPLYEPIQESTETVNTIDNELDTLLGQFPWLANTTANTPISHSSTETPLANTSGPLHNASGVNFPTSSNYGSTSQPDQLQQYPTQAFPQSSDFLLMPFYGFEGSTPQQAPTHEAAVADNTSGGSNTGANQWADVNGQVFTDHGMSNGNGVPWGLL</sequence>
<dbReference type="CDD" id="cd12148">
    <property type="entry name" value="fungal_TF_MHR"/>
    <property type="match status" value="1"/>
</dbReference>
<reference evidence="7 8" key="1">
    <citation type="submission" date="2017-12" db="EMBL/GenBank/DDBJ databases">
        <title>Comparative genomics of Botrytis spp.</title>
        <authorList>
            <person name="Valero-Jimenez C.A."/>
            <person name="Tapia P."/>
            <person name="Veloso J."/>
            <person name="Silva-Moreno E."/>
            <person name="Staats M."/>
            <person name="Valdes J.H."/>
            <person name="Van Kan J.A.L."/>
        </authorList>
    </citation>
    <scope>NUCLEOTIDE SEQUENCE [LARGE SCALE GENOMIC DNA]</scope>
    <source>
        <strain evidence="7 8">Bh0001</strain>
    </source>
</reference>
<evidence type="ECO:0000256" key="2">
    <source>
        <dbReference type="ARBA" id="ARBA00023015"/>
    </source>
</evidence>
<evidence type="ECO:0000256" key="3">
    <source>
        <dbReference type="ARBA" id="ARBA00023163"/>
    </source>
</evidence>
<dbReference type="SMART" id="SM00906">
    <property type="entry name" value="Fungal_trans"/>
    <property type="match status" value="1"/>
</dbReference>
<dbReference type="InterPro" id="IPR051127">
    <property type="entry name" value="Fungal_SecMet_Regulators"/>
</dbReference>
<feature type="region of interest" description="Disordered" evidence="5">
    <location>
        <begin position="792"/>
        <end position="811"/>
    </location>
</feature>
<dbReference type="Pfam" id="PF00172">
    <property type="entry name" value="Zn_clus"/>
    <property type="match status" value="1"/>
</dbReference>
<keyword evidence="3" id="KW-0804">Transcription</keyword>
<dbReference type="Proteomes" id="UP000297814">
    <property type="component" value="Unassembled WGS sequence"/>
</dbReference>
<protein>
    <recommendedName>
        <fullName evidence="6">Zn(2)-C6 fungal-type domain-containing protein</fullName>
    </recommendedName>
</protein>
<dbReference type="GO" id="GO:0008270">
    <property type="term" value="F:zinc ion binding"/>
    <property type="evidence" value="ECO:0007669"/>
    <property type="project" value="InterPro"/>
</dbReference>
<keyword evidence="2" id="KW-0805">Transcription regulation</keyword>